<keyword evidence="3" id="KW-0378">Hydrolase</keyword>
<dbReference type="GO" id="GO:0055086">
    <property type="term" value="P:nucleobase-containing small molecule metabolic process"/>
    <property type="evidence" value="ECO:0007669"/>
    <property type="project" value="UniProtKB-ARBA"/>
</dbReference>
<dbReference type="PROSITE" id="PS00903">
    <property type="entry name" value="CYT_DCMP_DEAMINASES_1"/>
    <property type="match status" value="1"/>
</dbReference>
<evidence type="ECO:0000256" key="1">
    <source>
        <dbReference type="ARBA" id="ARBA00006576"/>
    </source>
</evidence>
<dbReference type="RefSeq" id="WP_016173589.1">
    <property type="nucleotide sequence ID" value="NZ_ASWK01000001.1"/>
</dbReference>
<dbReference type="EMBL" id="AHYR01000012">
    <property type="protein sequence ID" value="EOT38990.1"/>
    <property type="molecule type" value="Genomic_DNA"/>
</dbReference>
<protein>
    <recommendedName>
        <fullName evidence="5">CMP/dCMP-type deaminase domain-containing protein</fullName>
    </recommendedName>
</protein>
<evidence type="ECO:0000313" key="7">
    <source>
        <dbReference type="Proteomes" id="UP000014127"/>
    </source>
</evidence>
<dbReference type="InterPro" id="IPR016193">
    <property type="entry name" value="Cytidine_deaminase-like"/>
</dbReference>
<proteinExistence type="inferred from homology"/>
<sequence length="128" mass="14064">MEFVELKKIAQQTIAPRTTGRNCEVGHVACALLTMDNHVYTGVSLDLPCGIGFCAEHSAVAAMITAKESQIRKIVAVYQDGSILAPCGRCRELLSQVDDNNLNCEILLTSGPVTLEKLLPTRWDENRY</sequence>
<dbReference type="AlphaFoldDB" id="S0KDI2"/>
<dbReference type="STRING" id="44009.RV01_GL001630"/>
<dbReference type="PANTHER" id="PTHR11644:SF2">
    <property type="entry name" value="CYTIDINE DEAMINASE"/>
    <property type="match status" value="1"/>
</dbReference>
<evidence type="ECO:0000256" key="3">
    <source>
        <dbReference type="ARBA" id="ARBA00022801"/>
    </source>
</evidence>
<evidence type="ECO:0000256" key="2">
    <source>
        <dbReference type="ARBA" id="ARBA00022723"/>
    </source>
</evidence>
<dbReference type="PANTHER" id="PTHR11644">
    <property type="entry name" value="CYTIDINE DEAMINASE"/>
    <property type="match status" value="1"/>
</dbReference>
<feature type="domain" description="CMP/dCMP-type deaminase" evidence="5">
    <location>
        <begin position="1"/>
        <end position="126"/>
    </location>
</feature>
<dbReference type="SUPFAM" id="SSF53927">
    <property type="entry name" value="Cytidine deaminase-like"/>
    <property type="match status" value="1"/>
</dbReference>
<dbReference type="InterPro" id="IPR002125">
    <property type="entry name" value="CMP_dCMP_dom"/>
</dbReference>
<dbReference type="GO" id="GO:0008270">
    <property type="term" value="F:zinc ion binding"/>
    <property type="evidence" value="ECO:0007669"/>
    <property type="project" value="InterPro"/>
</dbReference>
<dbReference type="Pfam" id="PF00383">
    <property type="entry name" value="dCMP_cyt_deam_1"/>
    <property type="match status" value="1"/>
</dbReference>
<comment type="caution">
    <text evidence="6">The sequence shown here is derived from an EMBL/GenBank/DDBJ whole genome shotgun (WGS) entry which is preliminary data.</text>
</comment>
<keyword evidence="7" id="KW-1185">Reference proteome</keyword>
<comment type="similarity">
    <text evidence="1">Belongs to the cytidine and deoxycytidylate deaminase family.</text>
</comment>
<keyword evidence="2" id="KW-0479">Metal-binding</keyword>
<evidence type="ECO:0000259" key="5">
    <source>
        <dbReference type="PROSITE" id="PS51747"/>
    </source>
</evidence>
<dbReference type="Proteomes" id="UP000014127">
    <property type="component" value="Unassembled WGS sequence"/>
</dbReference>
<reference evidence="6 7" key="1">
    <citation type="submission" date="2013-03" db="EMBL/GenBank/DDBJ databases">
        <title>The Genome Sequence of Enterococcus dispar ATCC_51266 (Illumina only assembly).</title>
        <authorList>
            <consortium name="The Broad Institute Genomics Platform"/>
            <consortium name="The Broad Institute Genome Sequencing Center for Infectious Disease"/>
            <person name="Earl A."/>
            <person name="Russ C."/>
            <person name="Gilmore M."/>
            <person name="Surin D."/>
            <person name="Walker B."/>
            <person name="Young S."/>
            <person name="Zeng Q."/>
            <person name="Gargeya S."/>
            <person name="Fitzgerald M."/>
            <person name="Haas B."/>
            <person name="Abouelleil A."/>
            <person name="Allen A.W."/>
            <person name="Alvarado L."/>
            <person name="Arachchi H.M."/>
            <person name="Berlin A.M."/>
            <person name="Chapman S.B."/>
            <person name="Gainer-Dewar J."/>
            <person name="Goldberg J."/>
            <person name="Griggs A."/>
            <person name="Gujja S."/>
            <person name="Hansen M."/>
            <person name="Howarth C."/>
            <person name="Imamovic A."/>
            <person name="Ireland A."/>
            <person name="Larimer J."/>
            <person name="McCowan C."/>
            <person name="Murphy C."/>
            <person name="Pearson M."/>
            <person name="Poon T.W."/>
            <person name="Priest M."/>
            <person name="Roberts A."/>
            <person name="Saif S."/>
            <person name="Shea T."/>
            <person name="Sisk P."/>
            <person name="Sykes S."/>
            <person name="Wortman J."/>
            <person name="Nusbaum C."/>
            <person name="Birren B."/>
        </authorList>
    </citation>
    <scope>NUCLEOTIDE SEQUENCE [LARGE SCALE GENOMIC DNA]</scope>
    <source>
        <strain evidence="6 7">ATCC 51266</strain>
    </source>
</reference>
<keyword evidence="4" id="KW-0862">Zinc</keyword>
<organism evidence="6 7">
    <name type="scientific">Enterococcus dispar ATCC 51266</name>
    <dbReference type="NCBI Taxonomy" id="1139219"/>
    <lineage>
        <taxon>Bacteria</taxon>
        <taxon>Bacillati</taxon>
        <taxon>Bacillota</taxon>
        <taxon>Bacilli</taxon>
        <taxon>Lactobacillales</taxon>
        <taxon>Enterococcaceae</taxon>
        <taxon>Enterococcus</taxon>
    </lineage>
</organism>
<dbReference type="GO" id="GO:0004126">
    <property type="term" value="F:cytidine deaminase activity"/>
    <property type="evidence" value="ECO:0007669"/>
    <property type="project" value="UniProtKB-ARBA"/>
</dbReference>
<dbReference type="HOGENOM" id="CLU_097262_4_0_9"/>
<evidence type="ECO:0000256" key="4">
    <source>
        <dbReference type="ARBA" id="ARBA00022833"/>
    </source>
</evidence>
<dbReference type="Gene3D" id="3.40.140.10">
    <property type="entry name" value="Cytidine Deaminase, domain 2"/>
    <property type="match status" value="1"/>
</dbReference>
<accession>S0KDI2</accession>
<dbReference type="PROSITE" id="PS51747">
    <property type="entry name" value="CYT_DCMP_DEAMINASES_2"/>
    <property type="match status" value="1"/>
</dbReference>
<dbReference type="OrthoDB" id="9799092at2"/>
<gene>
    <name evidence="6" type="ORF">OMK_02472</name>
</gene>
<name>S0KDI2_9ENTE</name>
<dbReference type="InterPro" id="IPR016192">
    <property type="entry name" value="APOBEC/CMP_deaminase_Zn-bd"/>
</dbReference>
<dbReference type="GO" id="GO:0042802">
    <property type="term" value="F:identical protein binding"/>
    <property type="evidence" value="ECO:0007669"/>
    <property type="project" value="UniProtKB-ARBA"/>
</dbReference>
<evidence type="ECO:0000313" key="6">
    <source>
        <dbReference type="EMBL" id="EOT38990.1"/>
    </source>
</evidence>
<dbReference type="InterPro" id="IPR050202">
    <property type="entry name" value="Cyt/Deoxycyt_deaminase"/>
</dbReference>
<dbReference type="PATRIC" id="fig|1139219.3.peg.2419"/>
<dbReference type="GO" id="GO:0072527">
    <property type="term" value="P:pyrimidine-containing compound metabolic process"/>
    <property type="evidence" value="ECO:0007669"/>
    <property type="project" value="UniProtKB-ARBA"/>
</dbReference>
<dbReference type="GO" id="GO:0005829">
    <property type="term" value="C:cytosol"/>
    <property type="evidence" value="ECO:0007669"/>
    <property type="project" value="TreeGrafter"/>
</dbReference>
<dbReference type="CDD" id="cd01283">
    <property type="entry name" value="cytidine_deaminase"/>
    <property type="match status" value="1"/>
</dbReference>
<dbReference type="eggNOG" id="COG0295">
    <property type="taxonomic scope" value="Bacteria"/>
</dbReference>